<reference evidence="1 2" key="1">
    <citation type="submission" date="2018-11" db="EMBL/GenBank/DDBJ databases">
        <title>Pseudaminobacter arsenicus sp. nov., an arsenic-resistant bacterium isolated from arsenic-rich aquifers.</title>
        <authorList>
            <person name="Mu Y."/>
        </authorList>
    </citation>
    <scope>NUCLEOTIDE SEQUENCE [LARGE SCALE GENOMIC DNA]</scope>
    <source>
        <strain evidence="1 2">CB3</strain>
    </source>
</reference>
<evidence type="ECO:0000313" key="1">
    <source>
        <dbReference type="EMBL" id="RUM99017.1"/>
    </source>
</evidence>
<organism evidence="1 2">
    <name type="scientific">Borborobacter arsenicus</name>
    <dbReference type="NCBI Taxonomy" id="1851146"/>
    <lineage>
        <taxon>Bacteria</taxon>
        <taxon>Pseudomonadati</taxon>
        <taxon>Pseudomonadota</taxon>
        <taxon>Alphaproteobacteria</taxon>
        <taxon>Hyphomicrobiales</taxon>
        <taxon>Phyllobacteriaceae</taxon>
        <taxon>Borborobacter</taxon>
    </lineage>
</organism>
<gene>
    <name evidence="1" type="ORF">EET67_05090</name>
</gene>
<dbReference type="Proteomes" id="UP000281647">
    <property type="component" value="Unassembled WGS sequence"/>
</dbReference>
<name>A0A432VA15_9HYPH</name>
<dbReference type="RefSeq" id="WP_128624519.1">
    <property type="nucleotide sequence ID" value="NZ_ML133508.1"/>
</dbReference>
<protein>
    <submittedName>
        <fullName evidence="1">Uncharacterized protein</fullName>
    </submittedName>
</protein>
<keyword evidence="2" id="KW-1185">Reference proteome</keyword>
<proteinExistence type="predicted"/>
<comment type="caution">
    <text evidence="1">The sequence shown here is derived from an EMBL/GenBank/DDBJ whole genome shotgun (WGS) entry which is preliminary data.</text>
</comment>
<dbReference type="EMBL" id="RKST01000003">
    <property type="protein sequence ID" value="RUM99017.1"/>
    <property type="molecule type" value="Genomic_DNA"/>
</dbReference>
<sequence>MTAFTVTTYQPMSKKEYRARIHGDVVPLVETQHTVDAADALEAIRKFPDFCGIEATTKSQFSADAHSQLDSRTGRTGVYAVLA</sequence>
<dbReference type="AlphaFoldDB" id="A0A432VA15"/>
<evidence type="ECO:0000313" key="2">
    <source>
        <dbReference type="Proteomes" id="UP000281647"/>
    </source>
</evidence>
<accession>A0A432VA15</accession>